<evidence type="ECO:0000256" key="1">
    <source>
        <dbReference type="ARBA" id="ARBA00001964"/>
    </source>
</evidence>
<comment type="similarity">
    <text evidence="3 9">Belongs to the BCKDHA family.</text>
</comment>
<comment type="catalytic activity">
    <reaction evidence="9">
        <text>N(6)-[(R)-lipoyl]-L-lysyl-[protein] + 3-methyl-2-oxobutanoate + H(+) = N(6)-[(R)-S(8)-2-methylpropanoyldihydrolipoyl]-L-lysyl-[protein] + CO2</text>
        <dbReference type="Rhea" id="RHEA:13457"/>
        <dbReference type="Rhea" id="RHEA-COMP:10474"/>
        <dbReference type="Rhea" id="RHEA-COMP:10497"/>
        <dbReference type="ChEBI" id="CHEBI:11851"/>
        <dbReference type="ChEBI" id="CHEBI:15378"/>
        <dbReference type="ChEBI" id="CHEBI:16526"/>
        <dbReference type="ChEBI" id="CHEBI:83099"/>
        <dbReference type="ChEBI" id="CHEBI:83142"/>
        <dbReference type="EC" id="1.2.4.4"/>
    </reaction>
</comment>
<evidence type="ECO:0000313" key="11">
    <source>
        <dbReference type="Proteomes" id="UP000268093"/>
    </source>
</evidence>
<evidence type="ECO:0000256" key="9">
    <source>
        <dbReference type="RuleBase" id="RU365014"/>
    </source>
</evidence>
<accession>A0A433DA75</accession>
<dbReference type="SUPFAM" id="SSF52518">
    <property type="entry name" value="Thiamin diphosphate-binding fold (THDP-binding)"/>
    <property type="match status" value="1"/>
</dbReference>
<sequence length="489" mass="55649">MAQMERDYLSNFPTLSLPAAFSQPIYPKTMLRTLLSTIRRGPIIHQLRTPVLVSAIARPVRAFASTTTPLQEAPNDKRGEKVHFLGATSSYFVYEMKFIQNMEPIPTYRVMDQNGHVKVQQDELEVSKEMAVKIYKDMVTLNMMDLILYEAQRQGRISFYMTNYGEEAYMGSAAALQPEDVIFGQYREAGVLLYRGFTLDEFMNQCYSNEGDIGKGRQMPVHYGSKKHNFQTISSPLGTQIPQAAGAAYALKRAGRKNCVMCYFGEGAASEGDFHAALNMAATTKCPVIFFCHVTYDPYVTFFRSISRNNGFAISTPVIDQYKGDGIASRGIGYGIDTIRVDGNDVWAVYNATVAARKLAVEENRPVLIEAMTYRIGHHSTSDDSTKYRDRKEVERRELDNPITRLRKWLEVKGWWGEAEEGALRTDRKKEIMRSFNAAEKRKKPAVMELFTDVYDKLPPNLVEQQRELNELMEKYPEHYSTEAYAKGK</sequence>
<dbReference type="GO" id="GO:0005759">
    <property type="term" value="C:mitochondrial matrix"/>
    <property type="evidence" value="ECO:0007669"/>
    <property type="project" value="UniProtKB-SubCell"/>
</dbReference>
<dbReference type="EMBL" id="RBNI01004121">
    <property type="protein sequence ID" value="RUP47755.1"/>
    <property type="molecule type" value="Genomic_DNA"/>
</dbReference>
<dbReference type="GO" id="GO:0003863">
    <property type="term" value="F:branched-chain 2-oxo acid dehydrogenase activity"/>
    <property type="evidence" value="ECO:0007669"/>
    <property type="project" value="UniProtKB-EC"/>
</dbReference>
<comment type="cofactor">
    <cofactor evidence="1 9">
        <name>thiamine diphosphate</name>
        <dbReference type="ChEBI" id="CHEBI:58937"/>
    </cofactor>
</comment>
<comment type="function">
    <text evidence="9">The branched-chain alpha-keto dehydrogenase complex catalyzes the overall conversion of alpha-keto acids to acyl-CoA and CO(2). It contains multiple copies of three enzymatic components: branched-chain alpha-keto acid decarboxylase (E1), lipoamide acyltransferase (E2) and lipoamide dehydrogenase (E3).</text>
</comment>
<dbReference type="PANTHER" id="PTHR43380">
    <property type="entry name" value="2-OXOISOVALERATE DEHYDROGENASE SUBUNIT ALPHA, MITOCHONDRIAL"/>
    <property type="match status" value="1"/>
</dbReference>
<reference evidence="10 11" key="1">
    <citation type="journal article" date="2018" name="New Phytol.">
        <title>Phylogenomics of Endogonaceae and evolution of mycorrhizas within Mucoromycota.</title>
        <authorList>
            <person name="Chang Y."/>
            <person name="Desiro A."/>
            <person name="Na H."/>
            <person name="Sandor L."/>
            <person name="Lipzen A."/>
            <person name="Clum A."/>
            <person name="Barry K."/>
            <person name="Grigoriev I.V."/>
            <person name="Martin F.M."/>
            <person name="Stajich J.E."/>
            <person name="Smith M.E."/>
            <person name="Bonito G."/>
            <person name="Spatafora J.W."/>
        </authorList>
    </citation>
    <scope>NUCLEOTIDE SEQUENCE [LARGE SCALE GENOMIC DNA]</scope>
    <source>
        <strain evidence="10 11">GMNB39</strain>
    </source>
</reference>
<keyword evidence="7 9" id="KW-0560">Oxidoreductase</keyword>
<keyword evidence="8" id="KW-0496">Mitochondrion</keyword>
<comment type="subcellular location">
    <subcellularLocation>
        <location evidence="2">Mitochondrion matrix</location>
    </subcellularLocation>
</comment>
<gene>
    <name evidence="10" type="ORF">BC936DRAFT_145365</name>
</gene>
<dbReference type="FunFam" id="3.40.50.970:FF:000015">
    <property type="entry name" value="2-oxoisovalerate dehydrogenase subunit alpha"/>
    <property type="match status" value="1"/>
</dbReference>
<keyword evidence="11" id="KW-1185">Reference proteome</keyword>
<evidence type="ECO:0000313" key="10">
    <source>
        <dbReference type="EMBL" id="RUP47755.1"/>
    </source>
</evidence>
<proteinExistence type="inferred from homology"/>
<dbReference type="Gene3D" id="3.40.50.970">
    <property type="match status" value="1"/>
</dbReference>
<evidence type="ECO:0000256" key="7">
    <source>
        <dbReference type="ARBA" id="ARBA00023002"/>
    </source>
</evidence>
<evidence type="ECO:0000256" key="5">
    <source>
        <dbReference type="ARBA" id="ARBA00022946"/>
    </source>
</evidence>
<keyword evidence="6" id="KW-0630">Potassium</keyword>
<dbReference type="GO" id="GO:0009083">
    <property type="term" value="P:branched-chain amino acid catabolic process"/>
    <property type="evidence" value="ECO:0007669"/>
    <property type="project" value="TreeGrafter"/>
</dbReference>
<dbReference type="AlphaFoldDB" id="A0A433DA75"/>
<dbReference type="GO" id="GO:0046872">
    <property type="term" value="F:metal ion binding"/>
    <property type="evidence" value="ECO:0007669"/>
    <property type="project" value="UniProtKB-KW"/>
</dbReference>
<evidence type="ECO:0000256" key="6">
    <source>
        <dbReference type="ARBA" id="ARBA00022958"/>
    </source>
</evidence>
<evidence type="ECO:0000256" key="8">
    <source>
        <dbReference type="ARBA" id="ARBA00023128"/>
    </source>
</evidence>
<dbReference type="OrthoDB" id="3845at2759"/>
<protein>
    <recommendedName>
        <fullName evidence="9">2-oxoisovalerate dehydrogenase subunit alpha</fullName>
        <ecNumber evidence="9">1.2.4.4</ecNumber>
    </recommendedName>
    <alternativeName>
        <fullName evidence="9">Branched-chain alpha-keto acid dehydrogenase E1 component alpha chain</fullName>
    </alternativeName>
</protein>
<dbReference type="Proteomes" id="UP000268093">
    <property type="component" value="Unassembled WGS sequence"/>
</dbReference>
<dbReference type="Pfam" id="PF00676">
    <property type="entry name" value="E1_dh"/>
    <property type="match status" value="1"/>
</dbReference>
<dbReference type="CDD" id="cd02000">
    <property type="entry name" value="TPP_E1_PDC_ADC_BCADC"/>
    <property type="match status" value="1"/>
</dbReference>
<dbReference type="InterPro" id="IPR001017">
    <property type="entry name" value="DH_E1"/>
</dbReference>
<dbReference type="InterPro" id="IPR029061">
    <property type="entry name" value="THDP-binding"/>
</dbReference>
<comment type="caution">
    <text evidence="10">The sequence shown here is derived from an EMBL/GenBank/DDBJ whole genome shotgun (WGS) entry which is preliminary data.</text>
</comment>
<organism evidence="10 11">
    <name type="scientific">Jimgerdemannia flammicorona</name>
    <dbReference type="NCBI Taxonomy" id="994334"/>
    <lineage>
        <taxon>Eukaryota</taxon>
        <taxon>Fungi</taxon>
        <taxon>Fungi incertae sedis</taxon>
        <taxon>Mucoromycota</taxon>
        <taxon>Mucoromycotina</taxon>
        <taxon>Endogonomycetes</taxon>
        <taxon>Endogonales</taxon>
        <taxon>Endogonaceae</taxon>
        <taxon>Jimgerdemannia</taxon>
    </lineage>
</organism>
<evidence type="ECO:0000256" key="4">
    <source>
        <dbReference type="ARBA" id="ARBA00022723"/>
    </source>
</evidence>
<evidence type="ECO:0000256" key="2">
    <source>
        <dbReference type="ARBA" id="ARBA00004305"/>
    </source>
</evidence>
<keyword evidence="9" id="KW-0786">Thiamine pyrophosphate</keyword>
<evidence type="ECO:0000256" key="3">
    <source>
        <dbReference type="ARBA" id="ARBA00008646"/>
    </source>
</evidence>
<keyword evidence="5" id="KW-0809">Transit peptide</keyword>
<dbReference type="InterPro" id="IPR050771">
    <property type="entry name" value="Alpha-ketoacid_DH_E1_comp"/>
</dbReference>
<dbReference type="EC" id="1.2.4.4" evidence="9"/>
<name>A0A433DA75_9FUNG</name>
<dbReference type="PANTHER" id="PTHR43380:SF1">
    <property type="entry name" value="2-OXOISOVALERATE DEHYDROGENASE SUBUNIT ALPHA, MITOCHONDRIAL"/>
    <property type="match status" value="1"/>
</dbReference>
<keyword evidence="4" id="KW-0479">Metal-binding</keyword>